<dbReference type="AntiFam" id="ANF00209">
    <property type="entry name" value="Shadow ORF (opposite thrS)"/>
</dbReference>
<proteinExistence type="predicted"/>
<dbReference type="AlphaFoldDB" id="A0A645IQU5"/>
<comment type="caution">
    <text evidence="1">The sequence shown here is derived from an EMBL/GenBank/DDBJ whole genome shotgun (WGS) entry which is preliminary data.</text>
</comment>
<gene>
    <name evidence="1" type="ORF">SDC9_200994</name>
</gene>
<organism evidence="1">
    <name type="scientific">bioreactor metagenome</name>
    <dbReference type="NCBI Taxonomy" id="1076179"/>
    <lineage>
        <taxon>unclassified sequences</taxon>
        <taxon>metagenomes</taxon>
        <taxon>ecological metagenomes</taxon>
    </lineage>
</organism>
<sequence length="140" mass="15110">MGAGAQVGELALLIEGDGDALRKIVDQLHLIGLALILHELDGLGPGQLKPLQLQLLLADFPHLGLHFLQYLRGKGERGVHIIVEALVDRGADGQLHLRVQALHGLSQNVGAGVPISFAVCRVFKRVLILFGHFCSSLYWG</sequence>
<name>A0A645IQU5_9ZZZZ</name>
<reference evidence="1" key="1">
    <citation type="submission" date="2019-08" db="EMBL/GenBank/DDBJ databases">
        <authorList>
            <person name="Kucharzyk K."/>
            <person name="Murdoch R.W."/>
            <person name="Higgins S."/>
            <person name="Loffler F."/>
        </authorList>
    </citation>
    <scope>NUCLEOTIDE SEQUENCE</scope>
</reference>
<accession>A0A645IQU5</accession>
<dbReference type="EMBL" id="VSSQ01120352">
    <property type="protein sequence ID" value="MPN53330.1"/>
    <property type="molecule type" value="Genomic_DNA"/>
</dbReference>
<protein>
    <submittedName>
        <fullName evidence="1">Uncharacterized protein</fullName>
    </submittedName>
</protein>
<evidence type="ECO:0000313" key="1">
    <source>
        <dbReference type="EMBL" id="MPN53330.1"/>
    </source>
</evidence>